<reference evidence="2 3" key="1">
    <citation type="submission" date="2016-07" db="EMBL/GenBank/DDBJ databases">
        <title>Pervasive Adenine N6-methylation of Active Genes in Fungi.</title>
        <authorList>
            <consortium name="DOE Joint Genome Institute"/>
            <person name="Mondo S.J."/>
            <person name="Dannebaum R.O."/>
            <person name="Kuo R.C."/>
            <person name="Labutti K."/>
            <person name="Haridas S."/>
            <person name="Kuo A."/>
            <person name="Salamov A."/>
            <person name="Ahrendt S.R."/>
            <person name="Lipzen A."/>
            <person name="Sullivan W."/>
            <person name="Andreopoulos W.B."/>
            <person name="Clum A."/>
            <person name="Lindquist E."/>
            <person name="Daum C."/>
            <person name="Ramamoorthy G.K."/>
            <person name="Gryganskyi A."/>
            <person name="Culley D."/>
            <person name="Magnuson J.K."/>
            <person name="James T.Y."/>
            <person name="O'Malley M.A."/>
            <person name="Stajich J.E."/>
            <person name="Spatafora J.W."/>
            <person name="Visel A."/>
            <person name="Grigoriev I.V."/>
        </authorList>
    </citation>
    <scope>NUCLEOTIDE SEQUENCE [LARGE SCALE GENOMIC DNA]</scope>
    <source>
        <strain evidence="2 3">PL171</strain>
    </source>
</reference>
<comment type="caution">
    <text evidence="2">The sequence shown here is derived from an EMBL/GenBank/DDBJ whole genome shotgun (WGS) entry which is preliminary data.</text>
</comment>
<name>A0A1Y2HA20_9FUNG</name>
<organism evidence="2 3">
    <name type="scientific">Catenaria anguillulae PL171</name>
    <dbReference type="NCBI Taxonomy" id="765915"/>
    <lineage>
        <taxon>Eukaryota</taxon>
        <taxon>Fungi</taxon>
        <taxon>Fungi incertae sedis</taxon>
        <taxon>Blastocladiomycota</taxon>
        <taxon>Blastocladiomycetes</taxon>
        <taxon>Blastocladiales</taxon>
        <taxon>Catenariaceae</taxon>
        <taxon>Catenaria</taxon>
    </lineage>
</organism>
<dbReference type="Proteomes" id="UP000193411">
    <property type="component" value="Unassembled WGS sequence"/>
</dbReference>
<dbReference type="EMBL" id="MCFL01000060">
    <property type="protein sequence ID" value="ORZ31419.1"/>
    <property type="molecule type" value="Genomic_DNA"/>
</dbReference>
<keyword evidence="3" id="KW-1185">Reference proteome</keyword>
<feature type="region of interest" description="Disordered" evidence="1">
    <location>
        <begin position="117"/>
        <end position="147"/>
    </location>
</feature>
<evidence type="ECO:0000313" key="3">
    <source>
        <dbReference type="Proteomes" id="UP000193411"/>
    </source>
</evidence>
<feature type="region of interest" description="Disordered" evidence="1">
    <location>
        <begin position="1"/>
        <end position="58"/>
    </location>
</feature>
<proteinExistence type="predicted"/>
<dbReference type="AlphaFoldDB" id="A0A1Y2HA20"/>
<evidence type="ECO:0000313" key="2">
    <source>
        <dbReference type="EMBL" id="ORZ31419.1"/>
    </source>
</evidence>
<evidence type="ECO:0000256" key="1">
    <source>
        <dbReference type="SAM" id="MobiDB-lite"/>
    </source>
</evidence>
<gene>
    <name evidence="2" type="ORF">BCR44DRAFT_1271898</name>
</gene>
<protein>
    <submittedName>
        <fullName evidence="2">Uncharacterized protein</fullName>
    </submittedName>
</protein>
<accession>A0A1Y2HA20</accession>
<sequence length="158" mass="17151">MTNATKGQSRTEHKPKPSPPKCSPAILLASKPQSRPLTRRSGLHPPHSATRKQLTSPSQFQNGSAFVFALPLSNTSSRPPSHLCVSGSIYRVPPRRKQRTPKGAPVCSVWQVSGLSSRNGGPRVGLSTTSRPRRPQRSRLSLTDPEKRDCGIVSRTGL</sequence>